<protein>
    <submittedName>
        <fullName evidence="7">GtrA family protein</fullName>
    </submittedName>
</protein>
<keyword evidence="3 5" id="KW-1133">Transmembrane helix</keyword>
<dbReference type="InterPro" id="IPR007267">
    <property type="entry name" value="GtrA_DPMS_TM"/>
</dbReference>
<dbReference type="Proteomes" id="UP000741282">
    <property type="component" value="Unassembled WGS sequence"/>
</dbReference>
<dbReference type="GO" id="GO:0016020">
    <property type="term" value="C:membrane"/>
    <property type="evidence" value="ECO:0007669"/>
    <property type="project" value="UniProtKB-SubCell"/>
</dbReference>
<evidence type="ECO:0000256" key="3">
    <source>
        <dbReference type="ARBA" id="ARBA00022989"/>
    </source>
</evidence>
<feature type="transmembrane region" description="Helical" evidence="5">
    <location>
        <begin position="81"/>
        <end position="99"/>
    </location>
</feature>
<accession>A0A955I268</accession>
<evidence type="ECO:0000256" key="5">
    <source>
        <dbReference type="SAM" id="Phobius"/>
    </source>
</evidence>
<feature type="transmembrane region" description="Helical" evidence="5">
    <location>
        <begin position="20"/>
        <end position="38"/>
    </location>
</feature>
<name>A0A955I268_9BACT</name>
<feature type="transmembrane region" description="Helical" evidence="5">
    <location>
        <begin position="105"/>
        <end position="124"/>
    </location>
</feature>
<reference evidence="7" key="1">
    <citation type="submission" date="2020-04" db="EMBL/GenBank/DDBJ databases">
        <authorList>
            <person name="Zhang T."/>
        </authorList>
    </citation>
    <scope>NUCLEOTIDE SEQUENCE</scope>
    <source>
        <strain evidence="7">HKST-UBA17</strain>
    </source>
</reference>
<evidence type="ECO:0000256" key="2">
    <source>
        <dbReference type="ARBA" id="ARBA00022692"/>
    </source>
</evidence>
<evidence type="ECO:0000256" key="1">
    <source>
        <dbReference type="ARBA" id="ARBA00004141"/>
    </source>
</evidence>
<organism evidence="7 8">
    <name type="scientific">Candidatus Dojkabacteria bacterium</name>
    <dbReference type="NCBI Taxonomy" id="2099670"/>
    <lineage>
        <taxon>Bacteria</taxon>
        <taxon>Candidatus Dojkabacteria</taxon>
    </lineage>
</organism>
<sequence>MKKYILKDNLKKSSELVKYFAISVVSYILVFILMYVMVDLLDQGTTFSFALTYGIAYVFVFISQLKFIFNQRYSHQALLKFIAHISVFYLLNNITFNFFTEVIKLPYMLALSANVALLFPLRFLSSKLLVFKTGAKKDTNQAEKDDLSSLSEE</sequence>
<keyword evidence="4 5" id="KW-0472">Membrane</keyword>
<comment type="caution">
    <text evidence="7">The sequence shown here is derived from an EMBL/GenBank/DDBJ whole genome shotgun (WGS) entry which is preliminary data.</text>
</comment>
<evidence type="ECO:0000313" key="8">
    <source>
        <dbReference type="Proteomes" id="UP000741282"/>
    </source>
</evidence>
<gene>
    <name evidence="7" type="ORF">KC685_00775</name>
</gene>
<reference evidence="7" key="2">
    <citation type="journal article" date="2021" name="Microbiome">
        <title>Successional dynamics and alternative stable states in a saline activated sludge microbial community over 9 years.</title>
        <authorList>
            <person name="Wang Y."/>
            <person name="Ye J."/>
            <person name="Ju F."/>
            <person name="Liu L."/>
            <person name="Boyd J.A."/>
            <person name="Deng Y."/>
            <person name="Parks D.H."/>
            <person name="Jiang X."/>
            <person name="Yin X."/>
            <person name="Woodcroft B.J."/>
            <person name="Tyson G.W."/>
            <person name="Hugenholtz P."/>
            <person name="Polz M.F."/>
            <person name="Zhang T."/>
        </authorList>
    </citation>
    <scope>NUCLEOTIDE SEQUENCE</scope>
    <source>
        <strain evidence="7">HKST-UBA17</strain>
    </source>
</reference>
<dbReference type="GO" id="GO:0000271">
    <property type="term" value="P:polysaccharide biosynthetic process"/>
    <property type="evidence" value="ECO:0007669"/>
    <property type="project" value="InterPro"/>
</dbReference>
<dbReference type="EMBL" id="JAGQLN010000002">
    <property type="protein sequence ID" value="MCA9376437.1"/>
    <property type="molecule type" value="Genomic_DNA"/>
</dbReference>
<feature type="domain" description="GtrA/DPMS transmembrane" evidence="6">
    <location>
        <begin position="18"/>
        <end position="131"/>
    </location>
</feature>
<evidence type="ECO:0000259" key="6">
    <source>
        <dbReference type="Pfam" id="PF04138"/>
    </source>
</evidence>
<proteinExistence type="predicted"/>
<evidence type="ECO:0000256" key="4">
    <source>
        <dbReference type="ARBA" id="ARBA00023136"/>
    </source>
</evidence>
<evidence type="ECO:0000313" key="7">
    <source>
        <dbReference type="EMBL" id="MCA9376437.1"/>
    </source>
</evidence>
<keyword evidence="2 5" id="KW-0812">Transmembrane</keyword>
<feature type="transmembrane region" description="Helical" evidence="5">
    <location>
        <begin position="50"/>
        <end position="69"/>
    </location>
</feature>
<dbReference type="Pfam" id="PF04138">
    <property type="entry name" value="GtrA_DPMS_TM"/>
    <property type="match status" value="1"/>
</dbReference>
<dbReference type="AlphaFoldDB" id="A0A955I268"/>
<comment type="subcellular location">
    <subcellularLocation>
        <location evidence="1">Membrane</location>
        <topology evidence="1">Multi-pass membrane protein</topology>
    </subcellularLocation>
</comment>